<dbReference type="Gene3D" id="3.40.1440.10">
    <property type="entry name" value="GIY-YIG endonuclease"/>
    <property type="match status" value="1"/>
</dbReference>
<dbReference type="InterPro" id="IPR001943">
    <property type="entry name" value="UVR_dom"/>
</dbReference>
<dbReference type="Gene3D" id="1.10.150.20">
    <property type="entry name" value="5' to 3' exonuclease, C-terminal subdomain"/>
    <property type="match status" value="1"/>
</dbReference>
<dbReference type="Pfam" id="PF08459">
    <property type="entry name" value="UvrC_RNaseH_dom"/>
    <property type="match status" value="1"/>
</dbReference>
<keyword evidence="1 7" id="KW-0963">Cytoplasm</keyword>
<dbReference type="GO" id="GO:0006289">
    <property type="term" value="P:nucleotide-excision repair"/>
    <property type="evidence" value="ECO:0007669"/>
    <property type="project" value="UniProtKB-UniRule"/>
</dbReference>
<dbReference type="PROSITE" id="PS50164">
    <property type="entry name" value="GIY_YIG"/>
    <property type="match status" value="1"/>
</dbReference>
<dbReference type="GO" id="GO:0005737">
    <property type="term" value="C:cytoplasm"/>
    <property type="evidence" value="ECO:0007669"/>
    <property type="project" value="UniProtKB-SubCell"/>
</dbReference>
<dbReference type="PROSITE" id="PS50151">
    <property type="entry name" value="UVR"/>
    <property type="match status" value="1"/>
</dbReference>
<dbReference type="SUPFAM" id="SSF46600">
    <property type="entry name" value="C-terminal UvrC-binding domain of UvrB"/>
    <property type="match status" value="1"/>
</dbReference>
<dbReference type="InterPro" id="IPR036876">
    <property type="entry name" value="UVR_dom_sf"/>
</dbReference>
<evidence type="ECO:0000259" key="9">
    <source>
        <dbReference type="PROSITE" id="PS50164"/>
    </source>
</evidence>
<evidence type="ECO:0000256" key="5">
    <source>
        <dbReference type="ARBA" id="ARBA00023204"/>
    </source>
</evidence>
<dbReference type="SUPFAM" id="SSF47781">
    <property type="entry name" value="RuvA domain 2-like"/>
    <property type="match status" value="1"/>
</dbReference>
<evidence type="ECO:0000256" key="2">
    <source>
        <dbReference type="ARBA" id="ARBA00022763"/>
    </source>
</evidence>
<evidence type="ECO:0000256" key="4">
    <source>
        <dbReference type="ARBA" id="ARBA00022881"/>
    </source>
</evidence>
<keyword evidence="3 7" id="KW-0228">DNA excision</keyword>
<gene>
    <name evidence="7 11" type="primary">uvrC</name>
    <name evidence="11" type="ORF">IAD24_01125</name>
</gene>
<protein>
    <recommendedName>
        <fullName evidence="7">UvrABC system protein C</fullName>
        <shortName evidence="7">Protein UvrC</shortName>
    </recommendedName>
    <alternativeName>
        <fullName evidence="7">Excinuclease ABC subunit C</fullName>
    </alternativeName>
</protein>
<dbReference type="InterPro" id="IPR050066">
    <property type="entry name" value="UvrABC_protein_C"/>
</dbReference>
<sequence>MNQLIEEKLRLLPNAPGVYKMFNAAGEVIYVGKAVSLKNRVRQYFQSSKNHTPKVRAMVSHIADFETLRTANETEALTLESNLIKQFKPRYNILLKDDKHFPYVRIDYRQDFPRVEIVRRVHNDGARYLGPFLSGIALRDGMNVVREHFPVRHCRKDLKKAMARRERPCLMYHVGKCCAPCSGSVTRAQYHAMLDEICAFLTGHTERVLRELHEKMQQASDALEFERAAALRDSIRAVETLRDRQAAIGTRRERMDVFALGRLDGSALVFALFVRDGKVVGTEKFRMGADAGETDEEILAAFLKQYYLEDAAPPPEILLHGEAADMDAIAAWLSERAGRRVLLHRPQRGAKAKLSEMAYRNCIDALEKDAALQRRAWERGEGALAELSGLLGLESVPERLECFDNSHIQGRDTVSSMVVFTNGQPDRKAYRRFRIRAEAGGDDLVAMREALTRRFARFASGDAGFDRLPDLLVIDGGRTQLDVALEVLAEAGLPFVPAIGLAEAHELVYQPGEEQPLALPRSSAALHLLERLRDEAHRFAITYHRSLRQKNALFSVLDQIGGIGERRKRALFDAFVTLDAMKAATVEQLAAVPAMTRPAAEAVYAHFHPEDAPPAQ</sequence>
<dbReference type="InterPro" id="IPR038476">
    <property type="entry name" value="UvrC_RNase_H_dom_sf"/>
</dbReference>
<dbReference type="InterPro" id="IPR010994">
    <property type="entry name" value="RuvA_2-like"/>
</dbReference>
<dbReference type="Pfam" id="PF02151">
    <property type="entry name" value="UVR"/>
    <property type="match status" value="1"/>
</dbReference>
<keyword evidence="5 7" id="KW-0234">DNA repair</keyword>
<dbReference type="PROSITE" id="PS50165">
    <property type="entry name" value="UVRC"/>
    <property type="match status" value="1"/>
</dbReference>
<comment type="subcellular location">
    <subcellularLocation>
        <location evidence="7">Cytoplasm</location>
    </subcellularLocation>
</comment>
<feature type="domain" description="GIY-YIG" evidence="9">
    <location>
        <begin position="14"/>
        <end position="93"/>
    </location>
</feature>
<dbReference type="InterPro" id="IPR035901">
    <property type="entry name" value="GIY-YIG_endonuc_sf"/>
</dbReference>
<dbReference type="Pfam" id="PF22920">
    <property type="entry name" value="UvrC_RNaseH"/>
    <property type="match status" value="1"/>
</dbReference>
<comment type="similarity">
    <text evidence="7">Belongs to the UvrC family.</text>
</comment>
<dbReference type="FunFam" id="3.40.1440.10:FF:000001">
    <property type="entry name" value="UvrABC system protein C"/>
    <property type="match status" value="1"/>
</dbReference>
<dbReference type="GO" id="GO:0009432">
    <property type="term" value="P:SOS response"/>
    <property type="evidence" value="ECO:0007669"/>
    <property type="project" value="UniProtKB-UniRule"/>
</dbReference>
<evidence type="ECO:0000256" key="7">
    <source>
        <dbReference type="HAMAP-Rule" id="MF_00203"/>
    </source>
</evidence>
<dbReference type="EMBL" id="DVNZ01000037">
    <property type="protein sequence ID" value="HIU93736.1"/>
    <property type="molecule type" value="Genomic_DNA"/>
</dbReference>
<organism evidence="11 12">
    <name type="scientific">Candidatus Aphodomorpha intestinavium</name>
    <dbReference type="NCBI Taxonomy" id="2840672"/>
    <lineage>
        <taxon>Bacteria</taxon>
        <taxon>Bacillati</taxon>
        <taxon>Bacillota</taxon>
        <taxon>Clostridia</taxon>
        <taxon>Eubacteriales</taxon>
        <taxon>Candidatus Aphodomorpha</taxon>
    </lineage>
</organism>
<keyword evidence="2 7" id="KW-0227">DNA damage</keyword>
<proteinExistence type="inferred from homology"/>
<dbReference type="PANTHER" id="PTHR30562">
    <property type="entry name" value="UVRC/OXIDOREDUCTASE"/>
    <property type="match status" value="1"/>
</dbReference>
<evidence type="ECO:0000259" key="10">
    <source>
        <dbReference type="PROSITE" id="PS50165"/>
    </source>
</evidence>
<keyword evidence="6 7" id="KW-0742">SOS response</keyword>
<dbReference type="AlphaFoldDB" id="A0A9D1N313"/>
<dbReference type="NCBIfam" id="NF001824">
    <property type="entry name" value="PRK00558.1-5"/>
    <property type="match status" value="1"/>
</dbReference>
<dbReference type="SMART" id="SM00465">
    <property type="entry name" value="GIYc"/>
    <property type="match status" value="1"/>
</dbReference>
<dbReference type="InterPro" id="IPR047296">
    <property type="entry name" value="GIY-YIG_UvrC_Cho"/>
</dbReference>
<evidence type="ECO:0000256" key="1">
    <source>
        <dbReference type="ARBA" id="ARBA00022490"/>
    </source>
</evidence>
<accession>A0A9D1N313</accession>
<evidence type="ECO:0000313" key="11">
    <source>
        <dbReference type="EMBL" id="HIU93736.1"/>
    </source>
</evidence>
<reference evidence="11" key="2">
    <citation type="journal article" date="2021" name="PeerJ">
        <title>Extensive microbial diversity within the chicken gut microbiome revealed by metagenomics and culture.</title>
        <authorList>
            <person name="Gilroy R."/>
            <person name="Ravi A."/>
            <person name="Getino M."/>
            <person name="Pursley I."/>
            <person name="Horton D.L."/>
            <person name="Alikhan N.F."/>
            <person name="Baker D."/>
            <person name="Gharbi K."/>
            <person name="Hall N."/>
            <person name="Watson M."/>
            <person name="Adriaenssens E.M."/>
            <person name="Foster-Nyarko E."/>
            <person name="Jarju S."/>
            <person name="Secka A."/>
            <person name="Antonio M."/>
            <person name="Oren A."/>
            <person name="Chaudhuri R.R."/>
            <person name="La Ragione R."/>
            <person name="Hildebrand F."/>
            <person name="Pallen M.J."/>
        </authorList>
    </citation>
    <scope>NUCLEOTIDE SEQUENCE</scope>
    <source>
        <strain evidence="11">ChiGjej2B2-16831</strain>
    </source>
</reference>
<feature type="domain" description="UVR" evidence="8">
    <location>
        <begin position="206"/>
        <end position="241"/>
    </location>
</feature>
<dbReference type="GO" id="GO:0003677">
    <property type="term" value="F:DNA binding"/>
    <property type="evidence" value="ECO:0007669"/>
    <property type="project" value="UniProtKB-UniRule"/>
</dbReference>
<dbReference type="Proteomes" id="UP000824128">
    <property type="component" value="Unassembled WGS sequence"/>
</dbReference>
<comment type="function">
    <text evidence="7">The UvrABC repair system catalyzes the recognition and processing of DNA lesions. UvrC both incises the 5' and 3' sides of the lesion. The N-terminal half is responsible for the 3' incision and the C-terminal half is responsible for the 5' incision.</text>
</comment>
<dbReference type="Pfam" id="PF14520">
    <property type="entry name" value="HHH_5"/>
    <property type="match status" value="1"/>
</dbReference>
<evidence type="ECO:0000256" key="6">
    <source>
        <dbReference type="ARBA" id="ARBA00023236"/>
    </source>
</evidence>
<evidence type="ECO:0000256" key="3">
    <source>
        <dbReference type="ARBA" id="ARBA00022769"/>
    </source>
</evidence>
<dbReference type="Gene3D" id="3.30.420.340">
    <property type="entry name" value="UvrC, RNAse H endonuclease domain"/>
    <property type="match status" value="1"/>
</dbReference>
<dbReference type="InterPro" id="IPR000305">
    <property type="entry name" value="GIY-YIG_endonuc"/>
</dbReference>
<dbReference type="GO" id="GO:0009381">
    <property type="term" value="F:excinuclease ABC activity"/>
    <property type="evidence" value="ECO:0007669"/>
    <property type="project" value="UniProtKB-UniRule"/>
</dbReference>
<dbReference type="SUPFAM" id="SSF82771">
    <property type="entry name" value="GIY-YIG endonuclease"/>
    <property type="match status" value="1"/>
</dbReference>
<dbReference type="GO" id="GO:0009380">
    <property type="term" value="C:excinuclease repair complex"/>
    <property type="evidence" value="ECO:0007669"/>
    <property type="project" value="InterPro"/>
</dbReference>
<dbReference type="PANTHER" id="PTHR30562:SF1">
    <property type="entry name" value="UVRABC SYSTEM PROTEIN C"/>
    <property type="match status" value="1"/>
</dbReference>
<comment type="caution">
    <text evidence="11">The sequence shown here is derived from an EMBL/GenBank/DDBJ whole genome shotgun (WGS) entry which is preliminary data.</text>
</comment>
<comment type="subunit">
    <text evidence="7">Interacts with UvrB in an incision complex.</text>
</comment>
<dbReference type="Gene3D" id="4.10.860.10">
    <property type="entry name" value="UVR domain"/>
    <property type="match status" value="1"/>
</dbReference>
<dbReference type="NCBIfam" id="TIGR00194">
    <property type="entry name" value="uvrC"/>
    <property type="match status" value="1"/>
</dbReference>
<dbReference type="Pfam" id="PF01541">
    <property type="entry name" value="GIY-YIG"/>
    <property type="match status" value="1"/>
</dbReference>
<feature type="domain" description="UvrC family homology region profile" evidence="10">
    <location>
        <begin position="257"/>
        <end position="488"/>
    </location>
</feature>
<reference evidence="11" key="1">
    <citation type="submission" date="2020-10" db="EMBL/GenBank/DDBJ databases">
        <authorList>
            <person name="Gilroy R."/>
        </authorList>
    </citation>
    <scope>NUCLEOTIDE SEQUENCE</scope>
    <source>
        <strain evidence="11">ChiGjej2B2-16831</strain>
    </source>
</reference>
<dbReference type="InterPro" id="IPR004791">
    <property type="entry name" value="UvrC"/>
</dbReference>
<dbReference type="CDD" id="cd10434">
    <property type="entry name" value="GIY-YIG_UvrC_Cho"/>
    <property type="match status" value="1"/>
</dbReference>
<dbReference type="InterPro" id="IPR001162">
    <property type="entry name" value="UvrC_RNase_H_dom"/>
</dbReference>
<name>A0A9D1N313_9FIRM</name>
<keyword evidence="4 7" id="KW-0267">Excision nuclease</keyword>
<dbReference type="HAMAP" id="MF_00203">
    <property type="entry name" value="UvrC"/>
    <property type="match status" value="1"/>
</dbReference>
<evidence type="ECO:0000259" key="8">
    <source>
        <dbReference type="PROSITE" id="PS50151"/>
    </source>
</evidence>
<evidence type="ECO:0000313" key="12">
    <source>
        <dbReference type="Proteomes" id="UP000824128"/>
    </source>
</evidence>